<gene>
    <name evidence="3" type="ORF">TTHERM_01027600</name>
</gene>
<accession>Q22CL8</accession>
<keyword evidence="2 3" id="KW-0812">Transmembrane</keyword>
<feature type="region of interest" description="Disordered" evidence="1">
    <location>
        <begin position="1"/>
        <end position="34"/>
    </location>
</feature>
<dbReference type="KEGG" id="tet:TTHERM_01027600"/>
<dbReference type="GeneID" id="7837739"/>
<feature type="compositionally biased region" description="Basic and acidic residues" evidence="1">
    <location>
        <begin position="1"/>
        <end position="23"/>
    </location>
</feature>
<evidence type="ECO:0000313" key="3">
    <source>
        <dbReference type="EMBL" id="EAR83034.4"/>
    </source>
</evidence>
<evidence type="ECO:0000256" key="2">
    <source>
        <dbReference type="SAM" id="Phobius"/>
    </source>
</evidence>
<dbReference type="Proteomes" id="UP000009168">
    <property type="component" value="Unassembled WGS sequence"/>
</dbReference>
<sequence>MVIKDEEINQQEKKAQKQKDGKLEQSIGKSRQDSKGQFKENMMRFLFIFMPYTLMLLVIAIAYSVSMKFIYIQNMQNNLQSTMLNYFRDYLKYINQSEQLKVSIGFQRISSQTQTIGSFIRKIQSKISYNDFIIDQNLISTQYSDKKWNFLTSNDFNIDDICQAQDYLTQMQNQNQQSDYNYLNQQYFTWGNPQVGYWSELSDTQKQFIISQMAILQSLSPAYLLNQKYEEIKTMAYYLVNGKDGMSVTTTLVPRLLSDNYWNQPQFGSPFSCQINQNGKRRGYLFNSTSQFNGFQYMNPNYTYCFNPQDPKSQNNCMCEYENIKRLYPLDVRCRPWYLSSNSSSYVSFSDPYIDYDTNSLISTATFKVVKQDQSNNLFNEVTLQGNEKADAVLGLDFNLQELQQRYKQQNNSTTEYSYIVSAATKNFDDFQGNYEYTAITHPLIKDQKAKIYELEFQNSANKEEEIELYLNKTSFMTNTNIRLNNCTNQLNSNSQNHYEYITKNGQTFLTLFSAIQICYGNLYEQKVLTVGYIARCIAQTVYDKYISQITQSIKRMNQLFTYVVVSSFSFLFILLYFMLKQLLMHNFDIPISILNNFLQSADSKDIHELNQMIQNGKFKTQYELQNIITAINQIVISVQIQVEKEMDSDENIENLDKVIQQYVEAAKVYFLVDHKIGQSLCMNNLGFIHILKKEYPKALVYQQKANIISDEILQEFFKDLDNSKSLPEKQMFLCKKFNLFMNLHACRKFQLAQLIIRNISLGCQGQAFQQYYQIALEEDKKELLHDFMMSFNQNTKNSVSLRKQTSLQNDFFDMLQKNNKFDNPDQLKLYLDKKQEIYQKINKLSQKQQKSQIDINQIISVNDENILSGKFYETKQNLELIQSPQINSRESLVNYRSRKFYFSNRFFEKQNYAQKEKDDTKINELFSNEKNFIAQALDILYESLQIFQQINTQSFNKYKRYENKVMSMLTLILICKCHIILQKREVIIEETLQVIYNIYQNIKTNDFISLQHNQIPLNVVMAKYYLILAQIELSKKNYKKSLKYNLKALNFNKFHPNQFLCIQYSNQIKRYYDPLDSLEALQNIYQIIQEANIKLSSFQLETLQSDIQNLQSAAQNYCELGFFEVFFKLEKWADTKIIPL</sequence>
<evidence type="ECO:0000313" key="4">
    <source>
        <dbReference type="Proteomes" id="UP000009168"/>
    </source>
</evidence>
<keyword evidence="4" id="KW-1185">Reference proteome</keyword>
<dbReference type="Gene3D" id="3.30.450.20">
    <property type="entry name" value="PAS domain"/>
    <property type="match status" value="2"/>
</dbReference>
<dbReference type="InParanoid" id="Q22CL8"/>
<dbReference type="HOGENOM" id="CLU_321484_0_0_1"/>
<dbReference type="RefSeq" id="XP_001030697.4">
    <property type="nucleotide sequence ID" value="XM_001030697.4"/>
</dbReference>
<dbReference type="EMBL" id="GG662566">
    <property type="protein sequence ID" value="EAR83034.4"/>
    <property type="molecule type" value="Genomic_DNA"/>
</dbReference>
<reference evidence="4" key="1">
    <citation type="journal article" date="2006" name="PLoS Biol.">
        <title>Macronuclear genome sequence of the ciliate Tetrahymena thermophila, a model eukaryote.</title>
        <authorList>
            <person name="Eisen J.A."/>
            <person name="Coyne R.S."/>
            <person name="Wu M."/>
            <person name="Wu D."/>
            <person name="Thiagarajan M."/>
            <person name="Wortman J.R."/>
            <person name="Badger J.H."/>
            <person name="Ren Q."/>
            <person name="Amedeo P."/>
            <person name="Jones K.M."/>
            <person name="Tallon L.J."/>
            <person name="Delcher A.L."/>
            <person name="Salzberg S.L."/>
            <person name="Silva J.C."/>
            <person name="Haas B.J."/>
            <person name="Majoros W.H."/>
            <person name="Farzad M."/>
            <person name="Carlton J.M."/>
            <person name="Smith R.K. Jr."/>
            <person name="Garg J."/>
            <person name="Pearlman R.E."/>
            <person name="Karrer K.M."/>
            <person name="Sun L."/>
            <person name="Manning G."/>
            <person name="Elde N.C."/>
            <person name="Turkewitz A.P."/>
            <person name="Asai D.J."/>
            <person name="Wilkes D.E."/>
            <person name="Wang Y."/>
            <person name="Cai H."/>
            <person name="Collins K."/>
            <person name="Stewart B.A."/>
            <person name="Lee S.R."/>
            <person name="Wilamowska K."/>
            <person name="Weinberg Z."/>
            <person name="Ruzzo W.L."/>
            <person name="Wloga D."/>
            <person name="Gaertig J."/>
            <person name="Frankel J."/>
            <person name="Tsao C.-C."/>
            <person name="Gorovsky M.A."/>
            <person name="Keeling P.J."/>
            <person name="Waller R.F."/>
            <person name="Patron N.J."/>
            <person name="Cherry J.M."/>
            <person name="Stover N.A."/>
            <person name="Krieger C.J."/>
            <person name="del Toro C."/>
            <person name="Ryder H.F."/>
            <person name="Williamson S.C."/>
            <person name="Barbeau R.A."/>
            <person name="Hamilton E.P."/>
            <person name="Orias E."/>
        </authorList>
    </citation>
    <scope>NUCLEOTIDE SEQUENCE [LARGE SCALE GENOMIC DNA]</scope>
    <source>
        <strain evidence="4">SB210</strain>
    </source>
</reference>
<dbReference type="InterPro" id="IPR011990">
    <property type="entry name" value="TPR-like_helical_dom_sf"/>
</dbReference>
<dbReference type="SUPFAM" id="SSF81901">
    <property type="entry name" value="HCP-like"/>
    <property type="match status" value="1"/>
</dbReference>
<proteinExistence type="predicted"/>
<dbReference type="OrthoDB" id="327912at2759"/>
<name>Q22CL8_TETTS</name>
<feature type="transmembrane region" description="Helical" evidence="2">
    <location>
        <begin position="45"/>
        <end position="65"/>
    </location>
</feature>
<dbReference type="AlphaFoldDB" id="Q22CL8"/>
<organism evidence="3 4">
    <name type="scientific">Tetrahymena thermophila (strain SB210)</name>
    <dbReference type="NCBI Taxonomy" id="312017"/>
    <lineage>
        <taxon>Eukaryota</taxon>
        <taxon>Sar</taxon>
        <taxon>Alveolata</taxon>
        <taxon>Ciliophora</taxon>
        <taxon>Intramacronucleata</taxon>
        <taxon>Oligohymenophorea</taxon>
        <taxon>Hymenostomatida</taxon>
        <taxon>Tetrahymenina</taxon>
        <taxon>Tetrahymenidae</taxon>
        <taxon>Tetrahymena</taxon>
    </lineage>
</organism>
<keyword evidence="2" id="KW-1133">Transmembrane helix</keyword>
<evidence type="ECO:0000256" key="1">
    <source>
        <dbReference type="SAM" id="MobiDB-lite"/>
    </source>
</evidence>
<protein>
    <submittedName>
        <fullName evidence="3">Transmembrane protein, putative</fullName>
    </submittedName>
</protein>
<feature type="transmembrane region" description="Helical" evidence="2">
    <location>
        <begin position="560"/>
        <end position="580"/>
    </location>
</feature>
<keyword evidence="2" id="KW-0472">Membrane</keyword>
<dbReference type="Gene3D" id="1.25.40.10">
    <property type="entry name" value="Tetratricopeptide repeat domain"/>
    <property type="match status" value="1"/>
</dbReference>